<organism evidence="1 2">
    <name type="scientific">Halocatena marina</name>
    <dbReference type="NCBI Taxonomy" id="2934937"/>
    <lineage>
        <taxon>Archaea</taxon>
        <taxon>Methanobacteriati</taxon>
        <taxon>Methanobacteriota</taxon>
        <taxon>Stenosarchaea group</taxon>
        <taxon>Halobacteria</taxon>
        <taxon>Halobacteriales</taxon>
        <taxon>Natronomonadaceae</taxon>
        <taxon>Halocatena</taxon>
    </lineage>
</organism>
<protein>
    <submittedName>
        <fullName evidence="1">Uncharacterized protein</fullName>
    </submittedName>
</protein>
<comment type="caution">
    <text evidence="1">The sequence shown here is derived from an EMBL/GenBank/DDBJ whole genome shotgun (WGS) entry which is preliminary data.</text>
</comment>
<evidence type="ECO:0000313" key="1">
    <source>
        <dbReference type="EMBL" id="MFC7192225.1"/>
    </source>
</evidence>
<dbReference type="AlphaFoldDB" id="A0ABD5YZ75"/>
<dbReference type="Proteomes" id="UP001596417">
    <property type="component" value="Unassembled WGS sequence"/>
</dbReference>
<dbReference type="RefSeq" id="WP_390206678.1">
    <property type="nucleotide sequence ID" value="NZ_JBHTAX010000004.1"/>
</dbReference>
<gene>
    <name evidence="1" type="ORF">ACFQL7_22005</name>
</gene>
<dbReference type="EMBL" id="JBHTAX010000004">
    <property type="protein sequence ID" value="MFC7192225.1"/>
    <property type="molecule type" value="Genomic_DNA"/>
</dbReference>
<keyword evidence="2" id="KW-1185">Reference proteome</keyword>
<sequence>MNGGLWHVTTLDALGEDIVKGHYPDAELTEPLPGHRSFVDIEKAQK</sequence>
<proteinExistence type="predicted"/>
<reference evidence="1 2" key="1">
    <citation type="journal article" date="2019" name="Int. J. Syst. Evol. Microbiol.">
        <title>The Global Catalogue of Microorganisms (GCM) 10K type strain sequencing project: providing services to taxonomists for standard genome sequencing and annotation.</title>
        <authorList>
            <consortium name="The Broad Institute Genomics Platform"/>
            <consortium name="The Broad Institute Genome Sequencing Center for Infectious Disease"/>
            <person name="Wu L."/>
            <person name="Ma J."/>
        </authorList>
    </citation>
    <scope>NUCLEOTIDE SEQUENCE [LARGE SCALE GENOMIC DNA]</scope>
    <source>
        <strain evidence="1 2">RDMS1</strain>
    </source>
</reference>
<evidence type="ECO:0000313" key="2">
    <source>
        <dbReference type="Proteomes" id="UP001596417"/>
    </source>
</evidence>
<name>A0ABD5YZ75_9EURY</name>
<accession>A0ABD5YZ75</accession>